<dbReference type="InterPro" id="IPR016181">
    <property type="entry name" value="Acyl_CoA_acyltransferase"/>
</dbReference>
<name>A0ABX0JD31_9BACL</name>
<sequence length="144" mass="16691">MEEDYKGFIISDDKSLLNIEIVCDFLLNSYWAKNRSVEQIIKSIENSDCYGVYDGKTQIGFARLITDKATMYYLCDVYIDENYRSNGLGKKFVDTIVNLEKYQGLTGLLGTKDAHKLYEKYGFVRNSETYMVKRAQQRLTSNLL</sequence>
<protein>
    <submittedName>
        <fullName evidence="2">GNAT family N-acetyltransferase</fullName>
    </submittedName>
</protein>
<dbReference type="CDD" id="cd04301">
    <property type="entry name" value="NAT_SF"/>
    <property type="match status" value="1"/>
</dbReference>
<evidence type="ECO:0000313" key="3">
    <source>
        <dbReference type="Proteomes" id="UP001165962"/>
    </source>
</evidence>
<dbReference type="SUPFAM" id="SSF55729">
    <property type="entry name" value="Acyl-CoA N-acyltransferases (Nat)"/>
    <property type="match status" value="1"/>
</dbReference>
<organism evidence="2 3">
    <name type="scientific">Paenibacillus agricola</name>
    <dbReference type="NCBI Taxonomy" id="2716264"/>
    <lineage>
        <taxon>Bacteria</taxon>
        <taxon>Bacillati</taxon>
        <taxon>Bacillota</taxon>
        <taxon>Bacilli</taxon>
        <taxon>Bacillales</taxon>
        <taxon>Paenibacillaceae</taxon>
        <taxon>Paenibacillus</taxon>
    </lineage>
</organism>
<evidence type="ECO:0000313" key="2">
    <source>
        <dbReference type="EMBL" id="NHN32653.1"/>
    </source>
</evidence>
<dbReference type="PANTHER" id="PTHR43233:SF1">
    <property type="entry name" value="FAMILY N-ACETYLTRANSFERASE, PUTATIVE (AFU_ORTHOLOGUE AFUA_6G03350)-RELATED"/>
    <property type="match status" value="1"/>
</dbReference>
<dbReference type="EMBL" id="JAAOIW010000009">
    <property type="protein sequence ID" value="NHN32653.1"/>
    <property type="molecule type" value="Genomic_DNA"/>
</dbReference>
<evidence type="ECO:0000259" key="1">
    <source>
        <dbReference type="PROSITE" id="PS51186"/>
    </source>
</evidence>
<feature type="domain" description="N-acetyltransferase" evidence="1">
    <location>
        <begin position="8"/>
        <end position="140"/>
    </location>
</feature>
<reference evidence="2" key="1">
    <citation type="submission" date="2020-03" db="EMBL/GenBank/DDBJ databases">
        <title>Draft sequencing of Paenibacilllus sp. S3N08.</title>
        <authorList>
            <person name="Kim D.-U."/>
        </authorList>
    </citation>
    <scope>NUCLEOTIDE SEQUENCE</scope>
    <source>
        <strain evidence="2">S3N08</strain>
    </source>
</reference>
<dbReference type="InterPro" id="IPR000182">
    <property type="entry name" value="GNAT_dom"/>
</dbReference>
<accession>A0ABX0JD31</accession>
<dbReference type="InterPro" id="IPR053144">
    <property type="entry name" value="Acetyltransferase_Butenolide"/>
</dbReference>
<proteinExistence type="predicted"/>
<comment type="caution">
    <text evidence="2">The sequence shown here is derived from an EMBL/GenBank/DDBJ whole genome shotgun (WGS) entry which is preliminary data.</text>
</comment>
<gene>
    <name evidence="2" type="ORF">G9U52_22775</name>
</gene>
<dbReference type="Gene3D" id="3.40.630.30">
    <property type="match status" value="1"/>
</dbReference>
<dbReference type="RefSeq" id="WP_166152947.1">
    <property type="nucleotide sequence ID" value="NZ_JAAOIW010000009.1"/>
</dbReference>
<dbReference type="Pfam" id="PF13508">
    <property type="entry name" value="Acetyltransf_7"/>
    <property type="match status" value="1"/>
</dbReference>
<dbReference type="Proteomes" id="UP001165962">
    <property type="component" value="Unassembled WGS sequence"/>
</dbReference>
<dbReference type="PANTHER" id="PTHR43233">
    <property type="entry name" value="FAMILY N-ACETYLTRANSFERASE, PUTATIVE (AFU_ORTHOLOGUE AFUA_6G03350)-RELATED"/>
    <property type="match status" value="1"/>
</dbReference>
<dbReference type="PROSITE" id="PS51186">
    <property type="entry name" value="GNAT"/>
    <property type="match status" value="1"/>
</dbReference>
<keyword evidence="3" id="KW-1185">Reference proteome</keyword>